<evidence type="ECO:0000313" key="1">
    <source>
        <dbReference type="EMBL" id="MBL0427703.1"/>
    </source>
</evidence>
<sequence length="142" mass="15417">MPASNTLIATKSDCWAVHYDPGVDDKTELPYRAAGFRAEISAEDHSRLNGLAAAIGAHGVGQVRFEPHHLPSIKVLSTEGEYVIDFTVTEIAVDASGDVTLYEEGFNADYALDAMPEGGDGHWCNHIVIRLSDFRRPAHGPQ</sequence>
<dbReference type="RefSeq" id="WP_201692337.1">
    <property type="nucleotide sequence ID" value="NZ_JAEQND010000013.1"/>
</dbReference>
<gene>
    <name evidence="1" type="ORF">JI746_21490</name>
</gene>
<dbReference type="Proteomes" id="UP000622707">
    <property type="component" value="Unassembled WGS sequence"/>
</dbReference>
<name>A0ABS1JTV1_9BURK</name>
<comment type="caution">
    <text evidence="1">The sequence shown here is derived from an EMBL/GenBank/DDBJ whole genome shotgun (WGS) entry which is preliminary data.</text>
</comment>
<reference evidence="1 2" key="1">
    <citation type="journal article" date="2017" name="Int. J. Syst. Evol. Microbiol.">
        <title>Ramlibacter alkalitolerans sp. nov., alkali-tolerant bacterium isolated from soil of ginseng.</title>
        <authorList>
            <person name="Lee D.H."/>
            <person name="Cha C.J."/>
        </authorList>
    </citation>
    <scope>NUCLEOTIDE SEQUENCE [LARGE SCALE GENOMIC DNA]</scope>
    <source>
        <strain evidence="1 2">KACC 19305</strain>
    </source>
</reference>
<accession>A0ABS1JTV1</accession>
<dbReference type="EMBL" id="JAEQND010000013">
    <property type="protein sequence ID" value="MBL0427703.1"/>
    <property type="molecule type" value="Genomic_DNA"/>
</dbReference>
<protein>
    <submittedName>
        <fullName evidence="1">Uncharacterized protein</fullName>
    </submittedName>
</protein>
<keyword evidence="2" id="KW-1185">Reference proteome</keyword>
<evidence type="ECO:0000313" key="2">
    <source>
        <dbReference type="Proteomes" id="UP000622707"/>
    </source>
</evidence>
<proteinExistence type="predicted"/>
<organism evidence="1 2">
    <name type="scientific">Ramlibacter alkalitolerans</name>
    <dbReference type="NCBI Taxonomy" id="2039631"/>
    <lineage>
        <taxon>Bacteria</taxon>
        <taxon>Pseudomonadati</taxon>
        <taxon>Pseudomonadota</taxon>
        <taxon>Betaproteobacteria</taxon>
        <taxon>Burkholderiales</taxon>
        <taxon>Comamonadaceae</taxon>
        <taxon>Ramlibacter</taxon>
    </lineage>
</organism>